<protein>
    <submittedName>
        <fullName evidence="2">Uncharacterized protein</fullName>
    </submittedName>
</protein>
<accession>A0ABW2GF65</accession>
<gene>
    <name evidence="2" type="ORF">ACFQLX_08435</name>
</gene>
<dbReference type="EMBL" id="JBHSZO010000009">
    <property type="protein sequence ID" value="MFC7218193.1"/>
    <property type="molecule type" value="Genomic_DNA"/>
</dbReference>
<evidence type="ECO:0000256" key="1">
    <source>
        <dbReference type="SAM" id="Phobius"/>
    </source>
</evidence>
<feature type="transmembrane region" description="Helical" evidence="1">
    <location>
        <begin position="153"/>
        <end position="170"/>
    </location>
</feature>
<keyword evidence="1" id="KW-1133">Transmembrane helix</keyword>
<feature type="transmembrane region" description="Helical" evidence="1">
    <location>
        <begin position="62"/>
        <end position="80"/>
    </location>
</feature>
<dbReference type="RefSeq" id="WP_386413489.1">
    <property type="nucleotide sequence ID" value="NZ_JBHSZO010000009.1"/>
</dbReference>
<sequence>MSTPEPLTADDETDKRPLWKRYQHLSSLIAGAVLAGLLYGLMQMRKDFSAEKATVPDRAAQWILDQAGWILLAAVVVLALRAWMDDSYSDSPVIEEGRERVRVAQRNLENVLEGEDRALALGRLWHLTHERLSLYHDIATGQARKSFMSAQRAMTAGFVLLVVFVVAAALADSVAVAAVAGGLGAVAAALAAFVSKTFVKSQETAAEHLRAYFNQPLEFSRYLAAERLLNDPRLSDEKRAEVIGTIAEIIANGPQGPLAEAGADFLGKFPQLLEGDQK</sequence>
<evidence type="ECO:0000313" key="3">
    <source>
        <dbReference type="Proteomes" id="UP001596413"/>
    </source>
</evidence>
<keyword evidence="1" id="KW-0472">Membrane</keyword>
<organism evidence="2 3">
    <name type="scientific">Streptomyces polyrhachis</name>
    <dbReference type="NCBI Taxonomy" id="1282885"/>
    <lineage>
        <taxon>Bacteria</taxon>
        <taxon>Bacillati</taxon>
        <taxon>Actinomycetota</taxon>
        <taxon>Actinomycetes</taxon>
        <taxon>Kitasatosporales</taxon>
        <taxon>Streptomycetaceae</taxon>
        <taxon>Streptomyces</taxon>
    </lineage>
</organism>
<comment type="caution">
    <text evidence="2">The sequence shown here is derived from an EMBL/GenBank/DDBJ whole genome shotgun (WGS) entry which is preliminary data.</text>
</comment>
<feature type="transmembrane region" description="Helical" evidence="1">
    <location>
        <begin position="176"/>
        <end position="194"/>
    </location>
</feature>
<keyword evidence="3" id="KW-1185">Reference proteome</keyword>
<name>A0ABW2GF65_9ACTN</name>
<evidence type="ECO:0000313" key="2">
    <source>
        <dbReference type="EMBL" id="MFC7218193.1"/>
    </source>
</evidence>
<reference evidence="3" key="1">
    <citation type="journal article" date="2019" name="Int. J. Syst. Evol. Microbiol.">
        <title>The Global Catalogue of Microorganisms (GCM) 10K type strain sequencing project: providing services to taxonomists for standard genome sequencing and annotation.</title>
        <authorList>
            <consortium name="The Broad Institute Genomics Platform"/>
            <consortium name="The Broad Institute Genome Sequencing Center for Infectious Disease"/>
            <person name="Wu L."/>
            <person name="Ma J."/>
        </authorList>
    </citation>
    <scope>NUCLEOTIDE SEQUENCE [LARGE SCALE GENOMIC DNA]</scope>
    <source>
        <strain evidence="3">CGMCC 1.13681</strain>
    </source>
</reference>
<proteinExistence type="predicted"/>
<feature type="transmembrane region" description="Helical" evidence="1">
    <location>
        <begin position="25"/>
        <end position="42"/>
    </location>
</feature>
<keyword evidence="1" id="KW-0812">Transmembrane</keyword>
<dbReference type="Proteomes" id="UP001596413">
    <property type="component" value="Unassembled WGS sequence"/>
</dbReference>